<name>A0A978VGM0_ZIZJJ</name>
<dbReference type="PANTHER" id="PTHR31881">
    <property type="match status" value="1"/>
</dbReference>
<dbReference type="Pfam" id="PF04654">
    <property type="entry name" value="DUF599"/>
    <property type="match status" value="1"/>
</dbReference>
<dbReference type="OrthoDB" id="761598at2759"/>
<evidence type="ECO:0008006" key="4">
    <source>
        <dbReference type="Google" id="ProtNLM"/>
    </source>
</evidence>
<feature type="transmembrane region" description="Helical" evidence="1">
    <location>
        <begin position="7"/>
        <end position="29"/>
    </location>
</feature>
<evidence type="ECO:0000313" key="3">
    <source>
        <dbReference type="Proteomes" id="UP000813462"/>
    </source>
</evidence>
<dbReference type="Proteomes" id="UP000813462">
    <property type="component" value="Unassembled WGS sequence"/>
</dbReference>
<keyword evidence="1" id="KW-0472">Membrane</keyword>
<dbReference type="PANTHER" id="PTHR31881:SF6">
    <property type="entry name" value="OS09G0494600 PROTEIN"/>
    <property type="match status" value="1"/>
</dbReference>
<dbReference type="AlphaFoldDB" id="A0A978VGM0"/>
<organism evidence="2 3">
    <name type="scientific">Ziziphus jujuba var. spinosa</name>
    <dbReference type="NCBI Taxonomy" id="714518"/>
    <lineage>
        <taxon>Eukaryota</taxon>
        <taxon>Viridiplantae</taxon>
        <taxon>Streptophyta</taxon>
        <taxon>Embryophyta</taxon>
        <taxon>Tracheophyta</taxon>
        <taxon>Spermatophyta</taxon>
        <taxon>Magnoliopsida</taxon>
        <taxon>eudicotyledons</taxon>
        <taxon>Gunneridae</taxon>
        <taxon>Pentapetalae</taxon>
        <taxon>rosids</taxon>
        <taxon>fabids</taxon>
        <taxon>Rosales</taxon>
        <taxon>Rhamnaceae</taxon>
        <taxon>Paliureae</taxon>
        <taxon>Ziziphus</taxon>
    </lineage>
</organism>
<accession>A0A978VGM0</accession>
<sequence length="253" mass="28370">MEWRKSYVDVILVPLGFLVFSGYHAWLWYKIRTQPLTTIIGLNASARRSWISTMLKDIDKRNILTVQALRNNIMGSTLMATTSILLSAGLAAVISSTDSVKKPLNDIVFGAHGEFMVALKYATLLTTFMLSFFCHTLSILFLNEVSILIGSSPPAAAMDELTWHDYLCNLLERGTVLNTVGKRVFYSALPLLYWILGPLLVFVSWLTMVPVLYSLDIVSSAPAQASHINPNKDQGFDAAVEFIYIYRYICMKL</sequence>
<keyword evidence="1" id="KW-1133">Transmembrane helix</keyword>
<protein>
    <recommendedName>
        <fullName evidence="4">DUF599 domain-containing protein</fullName>
    </recommendedName>
</protein>
<feature type="transmembrane region" description="Helical" evidence="1">
    <location>
        <begin position="191"/>
        <end position="213"/>
    </location>
</feature>
<keyword evidence="1" id="KW-0812">Transmembrane</keyword>
<feature type="transmembrane region" description="Helical" evidence="1">
    <location>
        <begin position="73"/>
        <end position="94"/>
    </location>
</feature>
<dbReference type="EMBL" id="JAEACU010000005">
    <property type="protein sequence ID" value="KAH7529509.1"/>
    <property type="molecule type" value="Genomic_DNA"/>
</dbReference>
<feature type="transmembrane region" description="Helical" evidence="1">
    <location>
        <begin position="121"/>
        <end position="142"/>
    </location>
</feature>
<reference evidence="2" key="1">
    <citation type="journal article" date="2021" name="Front. Plant Sci.">
        <title>Chromosome-Scale Genome Assembly for Chinese Sour Jujube and Insights Into Its Genome Evolution and Domestication Signature.</title>
        <authorList>
            <person name="Shen L.-Y."/>
            <person name="Luo H."/>
            <person name="Wang X.-L."/>
            <person name="Wang X.-M."/>
            <person name="Qiu X.-J."/>
            <person name="Liu H."/>
            <person name="Zhou S.-S."/>
            <person name="Jia K.-H."/>
            <person name="Nie S."/>
            <person name="Bao Y.-T."/>
            <person name="Zhang R.-G."/>
            <person name="Yun Q.-Z."/>
            <person name="Chai Y.-H."/>
            <person name="Lu J.-Y."/>
            <person name="Li Y."/>
            <person name="Zhao S.-W."/>
            <person name="Mao J.-F."/>
            <person name="Jia S.-G."/>
            <person name="Mao Y.-M."/>
        </authorList>
    </citation>
    <scope>NUCLEOTIDE SEQUENCE</scope>
    <source>
        <strain evidence="2">AT0</strain>
        <tissue evidence="2">Leaf</tissue>
    </source>
</reference>
<proteinExistence type="predicted"/>
<dbReference type="InterPro" id="IPR006747">
    <property type="entry name" value="DUF599"/>
</dbReference>
<evidence type="ECO:0000313" key="2">
    <source>
        <dbReference type="EMBL" id="KAH7529509.1"/>
    </source>
</evidence>
<comment type="caution">
    <text evidence="2">The sequence shown here is derived from an EMBL/GenBank/DDBJ whole genome shotgun (WGS) entry which is preliminary data.</text>
</comment>
<gene>
    <name evidence="2" type="ORF">FEM48_Zijuj05G0191400</name>
</gene>
<evidence type="ECO:0000256" key="1">
    <source>
        <dbReference type="SAM" id="Phobius"/>
    </source>
</evidence>